<evidence type="ECO:0000313" key="2">
    <source>
        <dbReference type="Proteomes" id="UP001055811"/>
    </source>
</evidence>
<accession>A0ACB9F4X3</accession>
<sequence length="92" mass="10782">MPPIGSRRLGSRTITFGVKKLLLDRWRRNDLTRHHLPDVLSFEEPCCCHRVNSTQFQLIIINLGKQVSGKRQKHSRWGRHNLQLIGKPSRFI</sequence>
<reference evidence="1 2" key="2">
    <citation type="journal article" date="2022" name="Mol. Ecol. Resour.">
        <title>The genomes of chicory, endive, great burdock and yacon provide insights into Asteraceae paleo-polyploidization history and plant inulin production.</title>
        <authorList>
            <person name="Fan W."/>
            <person name="Wang S."/>
            <person name="Wang H."/>
            <person name="Wang A."/>
            <person name="Jiang F."/>
            <person name="Liu H."/>
            <person name="Zhao H."/>
            <person name="Xu D."/>
            <person name="Zhang Y."/>
        </authorList>
    </citation>
    <scope>NUCLEOTIDE SEQUENCE [LARGE SCALE GENOMIC DNA]</scope>
    <source>
        <strain evidence="2">cv. Punajuju</strain>
        <tissue evidence="1">Leaves</tissue>
    </source>
</reference>
<protein>
    <submittedName>
        <fullName evidence="1">Uncharacterized protein</fullName>
    </submittedName>
</protein>
<comment type="caution">
    <text evidence="1">The sequence shown here is derived from an EMBL/GenBank/DDBJ whole genome shotgun (WGS) entry which is preliminary data.</text>
</comment>
<keyword evidence="2" id="KW-1185">Reference proteome</keyword>
<dbReference type="EMBL" id="CM042011">
    <property type="protein sequence ID" value="KAI3766144.1"/>
    <property type="molecule type" value="Genomic_DNA"/>
</dbReference>
<reference evidence="2" key="1">
    <citation type="journal article" date="2022" name="Mol. Ecol. Resour.">
        <title>The genomes of chicory, endive, great burdock and yacon provide insights into Asteraceae palaeo-polyploidization history and plant inulin production.</title>
        <authorList>
            <person name="Fan W."/>
            <person name="Wang S."/>
            <person name="Wang H."/>
            <person name="Wang A."/>
            <person name="Jiang F."/>
            <person name="Liu H."/>
            <person name="Zhao H."/>
            <person name="Xu D."/>
            <person name="Zhang Y."/>
        </authorList>
    </citation>
    <scope>NUCLEOTIDE SEQUENCE [LARGE SCALE GENOMIC DNA]</scope>
    <source>
        <strain evidence="2">cv. Punajuju</strain>
    </source>
</reference>
<gene>
    <name evidence="1" type="ORF">L2E82_16195</name>
</gene>
<organism evidence="1 2">
    <name type="scientific">Cichorium intybus</name>
    <name type="common">Chicory</name>
    <dbReference type="NCBI Taxonomy" id="13427"/>
    <lineage>
        <taxon>Eukaryota</taxon>
        <taxon>Viridiplantae</taxon>
        <taxon>Streptophyta</taxon>
        <taxon>Embryophyta</taxon>
        <taxon>Tracheophyta</taxon>
        <taxon>Spermatophyta</taxon>
        <taxon>Magnoliopsida</taxon>
        <taxon>eudicotyledons</taxon>
        <taxon>Gunneridae</taxon>
        <taxon>Pentapetalae</taxon>
        <taxon>asterids</taxon>
        <taxon>campanulids</taxon>
        <taxon>Asterales</taxon>
        <taxon>Asteraceae</taxon>
        <taxon>Cichorioideae</taxon>
        <taxon>Cichorieae</taxon>
        <taxon>Cichoriinae</taxon>
        <taxon>Cichorium</taxon>
    </lineage>
</organism>
<name>A0ACB9F4X3_CICIN</name>
<dbReference type="Proteomes" id="UP001055811">
    <property type="component" value="Linkage Group LG03"/>
</dbReference>
<proteinExistence type="predicted"/>
<evidence type="ECO:0000313" key="1">
    <source>
        <dbReference type="EMBL" id="KAI3766144.1"/>
    </source>
</evidence>